<evidence type="ECO:0000313" key="2">
    <source>
        <dbReference type="Proteomes" id="UP000182703"/>
    </source>
</evidence>
<dbReference type="AlphaFoldDB" id="A0AAC9JP70"/>
<evidence type="ECO:0008006" key="3">
    <source>
        <dbReference type="Google" id="ProtNLM"/>
    </source>
</evidence>
<dbReference type="Pfam" id="PF10649">
    <property type="entry name" value="DUF2478"/>
    <property type="match status" value="1"/>
</dbReference>
<sequence length="187" mass="19834">MPMQPAIGVVVYQSQHLVDGLLVALSRRLRQRGLRLAGLVQHNEDDACTACGHMALEDLATGRLVPISEQRGRGARGCRLDAQGLATSAGLAAAAIGSDRVDLVILNKFGKAEAEGRGLRDEFGLAVGRGLPTLTAVGEALLPAWRSFAGEDWQVLEPSLEALEAWCLAQVADEARAAERITGGITW</sequence>
<keyword evidence="2" id="KW-1185">Reference proteome</keyword>
<gene>
    <name evidence="1" type="ORF">BOQ54_07260</name>
</gene>
<protein>
    <recommendedName>
        <fullName evidence="3">DUF2478 domain-containing protein</fullName>
    </recommendedName>
</protein>
<dbReference type="Proteomes" id="UP000182703">
    <property type="component" value="Chromosome"/>
</dbReference>
<reference evidence="1 2" key="1">
    <citation type="submission" date="2016-11" db="EMBL/GenBank/DDBJ databases">
        <title>Complete genome sequence of the aerobically denitrifying bacterium Chelatococcus daeguensis TAD1.</title>
        <authorList>
            <person name="Yang Y."/>
            <person name="Huang S."/>
            <person name="Lin E."/>
        </authorList>
    </citation>
    <scope>NUCLEOTIDE SEQUENCE [LARGE SCALE GENOMIC DNA]</scope>
    <source>
        <strain evidence="1 2">TAD1</strain>
    </source>
</reference>
<name>A0AAC9JP70_9HYPH</name>
<organism evidence="1 2">
    <name type="scientific">Chelatococcus daeguensis</name>
    <dbReference type="NCBI Taxonomy" id="444444"/>
    <lineage>
        <taxon>Bacteria</taxon>
        <taxon>Pseudomonadati</taxon>
        <taxon>Pseudomonadota</taxon>
        <taxon>Alphaproteobacteria</taxon>
        <taxon>Hyphomicrobiales</taxon>
        <taxon>Chelatococcaceae</taxon>
        <taxon>Chelatococcus</taxon>
    </lineage>
</organism>
<dbReference type="KEGG" id="cdq:BOQ54_07260"/>
<accession>A0AAC9JP70</accession>
<proteinExistence type="predicted"/>
<dbReference type="EMBL" id="CP018095">
    <property type="protein sequence ID" value="APF37153.1"/>
    <property type="molecule type" value="Genomic_DNA"/>
</dbReference>
<evidence type="ECO:0000313" key="1">
    <source>
        <dbReference type="EMBL" id="APF37153.1"/>
    </source>
</evidence>
<dbReference type="InterPro" id="IPR018912">
    <property type="entry name" value="DUF2478"/>
</dbReference>